<comment type="caution">
    <text evidence="8">The sequence shown here is derived from an EMBL/GenBank/DDBJ whole genome shotgun (WGS) entry which is preliminary data.</text>
</comment>
<dbReference type="PANTHER" id="PTHR22726">
    <property type="entry name" value="METALLOENDOPEPTIDASE OMA1"/>
    <property type="match status" value="1"/>
</dbReference>
<organism evidence="8 9">
    <name type="scientific">Caldimonas caldifontis</name>
    <dbReference type="NCBI Taxonomy" id="1452508"/>
    <lineage>
        <taxon>Bacteria</taxon>
        <taxon>Pseudomonadati</taxon>
        <taxon>Pseudomonadota</taxon>
        <taxon>Betaproteobacteria</taxon>
        <taxon>Burkholderiales</taxon>
        <taxon>Sphaerotilaceae</taxon>
        <taxon>Caldimonas</taxon>
    </lineage>
</organism>
<sequence length="448" mass="48795">MNPKALAHNLQRNRLSRRDALWLFGASTSVVMVPWLQGCATSPVTGKTIVVGMSEEQERQVDAQMSPHQFSQDLGPIQDAGVNDYVVSVGRSLQQHTHRPQMPYSYRVLNANYVNAYTFPAGAMGVTRGILTELDDEAELAALLGHEMGHVNARHAAQRQGQALIAQSVVVGLNVAASNSQWGALVGVGSQIGASALLASYSRDNEREADALGQEYMVRAGYPASGMTDLHQMLVDQEKAQPSLLQTMFSSHPMSAERRDTARRLAQERYGASASRPVQRERYMDSIAGVRRIKPTIDACKNGETAMARKAYADANTQFTQALKLTPQDYAANLRMAQCLQAQGRTRDAQRYADAAKTIYPQEAQARKLAGVLALADGEPARAHADLLAFDRMLPGDPGVTFLRGVALEGMGEREAAARQYNAFLRLGAQGQAAQYSASRLKAWGYTK</sequence>
<evidence type="ECO:0000259" key="7">
    <source>
        <dbReference type="Pfam" id="PF01435"/>
    </source>
</evidence>
<dbReference type="Pfam" id="PF14559">
    <property type="entry name" value="TPR_19"/>
    <property type="match status" value="1"/>
</dbReference>
<keyword evidence="2" id="KW-0645">Protease</keyword>
<comment type="cofactor">
    <cofactor evidence="1">
        <name>Zn(2+)</name>
        <dbReference type="ChEBI" id="CHEBI:29105"/>
    </cofactor>
</comment>
<evidence type="ECO:0000256" key="5">
    <source>
        <dbReference type="ARBA" id="ARBA00022833"/>
    </source>
</evidence>
<dbReference type="InterPro" id="IPR001915">
    <property type="entry name" value="Peptidase_M48"/>
</dbReference>
<evidence type="ECO:0000256" key="1">
    <source>
        <dbReference type="ARBA" id="ARBA00001947"/>
    </source>
</evidence>
<dbReference type="PANTHER" id="PTHR22726:SF1">
    <property type="entry name" value="METALLOENDOPEPTIDASE OMA1, MITOCHONDRIAL"/>
    <property type="match status" value="1"/>
</dbReference>
<dbReference type="Gene3D" id="1.25.40.10">
    <property type="entry name" value="Tetratricopeptide repeat domain"/>
    <property type="match status" value="1"/>
</dbReference>
<dbReference type="GO" id="GO:0046872">
    <property type="term" value="F:metal ion binding"/>
    <property type="evidence" value="ECO:0007669"/>
    <property type="project" value="UniProtKB-KW"/>
</dbReference>
<dbReference type="AlphaFoldDB" id="A0A2S5SRZ4"/>
<evidence type="ECO:0000256" key="3">
    <source>
        <dbReference type="ARBA" id="ARBA00022723"/>
    </source>
</evidence>
<protein>
    <submittedName>
        <fullName evidence="8">Peptidase M48</fullName>
    </submittedName>
</protein>
<dbReference type="GO" id="GO:0016020">
    <property type="term" value="C:membrane"/>
    <property type="evidence" value="ECO:0007669"/>
    <property type="project" value="TreeGrafter"/>
</dbReference>
<keyword evidence="6" id="KW-0482">Metalloprotease</keyword>
<evidence type="ECO:0000256" key="4">
    <source>
        <dbReference type="ARBA" id="ARBA00022801"/>
    </source>
</evidence>
<dbReference type="SUPFAM" id="SSF48452">
    <property type="entry name" value="TPR-like"/>
    <property type="match status" value="1"/>
</dbReference>
<evidence type="ECO:0000313" key="8">
    <source>
        <dbReference type="EMBL" id="PPE65515.1"/>
    </source>
</evidence>
<evidence type="ECO:0000256" key="2">
    <source>
        <dbReference type="ARBA" id="ARBA00022670"/>
    </source>
</evidence>
<dbReference type="RefSeq" id="WP_104303338.1">
    <property type="nucleotide sequence ID" value="NZ_PSNX01000013.1"/>
</dbReference>
<gene>
    <name evidence="8" type="ORF">C1704_13875</name>
</gene>
<feature type="domain" description="Peptidase M48" evidence="7">
    <location>
        <begin position="84"/>
        <end position="263"/>
    </location>
</feature>
<keyword evidence="9" id="KW-1185">Reference proteome</keyword>
<name>A0A2S5SRZ4_9BURK</name>
<evidence type="ECO:0000313" key="9">
    <source>
        <dbReference type="Proteomes" id="UP000238605"/>
    </source>
</evidence>
<dbReference type="InterPro" id="IPR051156">
    <property type="entry name" value="Mito/Outer_Membr_Metalloprot"/>
</dbReference>
<dbReference type="GO" id="GO:0051603">
    <property type="term" value="P:proteolysis involved in protein catabolic process"/>
    <property type="evidence" value="ECO:0007669"/>
    <property type="project" value="TreeGrafter"/>
</dbReference>
<dbReference type="OrthoDB" id="9810445at2"/>
<dbReference type="EMBL" id="PSNX01000013">
    <property type="protein sequence ID" value="PPE65515.1"/>
    <property type="molecule type" value="Genomic_DNA"/>
</dbReference>
<dbReference type="Proteomes" id="UP000238605">
    <property type="component" value="Unassembled WGS sequence"/>
</dbReference>
<dbReference type="Pfam" id="PF01435">
    <property type="entry name" value="Peptidase_M48"/>
    <property type="match status" value="1"/>
</dbReference>
<proteinExistence type="predicted"/>
<keyword evidence="4" id="KW-0378">Hydrolase</keyword>
<evidence type="ECO:0000256" key="6">
    <source>
        <dbReference type="ARBA" id="ARBA00023049"/>
    </source>
</evidence>
<accession>A0A2S5SRZ4</accession>
<keyword evidence="3" id="KW-0479">Metal-binding</keyword>
<reference evidence="8 9" key="1">
    <citation type="submission" date="2018-02" db="EMBL/GenBank/DDBJ databases">
        <title>Reclassifiation of [Polyangium] brachysporum DSM 7029 as Guopingzhaonella breviflexa gen. nov., sp. nov., a member of the family Comamonadaceae.</title>
        <authorList>
            <person name="Tang B."/>
        </authorList>
    </citation>
    <scope>NUCLEOTIDE SEQUENCE [LARGE SCALE GENOMIC DNA]</scope>
    <source>
        <strain evidence="8 9">BCRC 80649</strain>
    </source>
</reference>
<dbReference type="Gene3D" id="3.30.2010.10">
    <property type="entry name" value="Metalloproteases ('zincins'), catalytic domain"/>
    <property type="match status" value="1"/>
</dbReference>
<keyword evidence="5" id="KW-0862">Zinc</keyword>
<dbReference type="InterPro" id="IPR011990">
    <property type="entry name" value="TPR-like_helical_dom_sf"/>
</dbReference>
<dbReference type="GO" id="GO:0004222">
    <property type="term" value="F:metalloendopeptidase activity"/>
    <property type="evidence" value="ECO:0007669"/>
    <property type="project" value="InterPro"/>
</dbReference>